<dbReference type="InterPro" id="IPR041517">
    <property type="entry name" value="DEGP_PDZ"/>
</dbReference>
<evidence type="ECO:0000259" key="5">
    <source>
        <dbReference type="Pfam" id="PF17815"/>
    </source>
</evidence>
<dbReference type="GO" id="GO:0006508">
    <property type="term" value="P:proteolysis"/>
    <property type="evidence" value="ECO:0007669"/>
    <property type="project" value="UniProtKB-KW"/>
</dbReference>
<dbReference type="Gene3D" id="2.40.10.10">
    <property type="entry name" value="Trypsin-like serine proteases"/>
    <property type="match status" value="2"/>
</dbReference>
<dbReference type="STRING" id="525918.SAMN05660964_02104"/>
<dbReference type="InterPro" id="IPR043504">
    <property type="entry name" value="Peptidase_S1_PA_chymotrypsin"/>
</dbReference>
<proteinExistence type="predicted"/>
<dbReference type="Gene3D" id="3.20.190.20">
    <property type="match status" value="1"/>
</dbReference>
<keyword evidence="2" id="KW-0378">Hydrolase</keyword>
<dbReference type="InterPro" id="IPR036034">
    <property type="entry name" value="PDZ_sf"/>
</dbReference>
<keyword evidence="7" id="KW-1185">Reference proteome</keyword>
<dbReference type="SUPFAM" id="SSF50156">
    <property type="entry name" value="PDZ domain-like"/>
    <property type="match status" value="1"/>
</dbReference>
<dbReference type="PANTHER" id="PTHR45980">
    <property type="match status" value="1"/>
</dbReference>
<dbReference type="GO" id="GO:0004252">
    <property type="term" value="F:serine-type endopeptidase activity"/>
    <property type="evidence" value="ECO:0007669"/>
    <property type="project" value="InterPro"/>
</dbReference>
<feature type="signal peptide" evidence="4">
    <location>
        <begin position="1"/>
        <end position="32"/>
    </location>
</feature>
<gene>
    <name evidence="6" type="ORF">SAMN05660964_02104</name>
</gene>
<keyword evidence="1 6" id="KW-0645">Protease</keyword>
<dbReference type="Gene3D" id="2.30.42.10">
    <property type="match status" value="1"/>
</dbReference>
<evidence type="ECO:0000313" key="7">
    <source>
        <dbReference type="Proteomes" id="UP000199397"/>
    </source>
</evidence>
<dbReference type="Pfam" id="PF13365">
    <property type="entry name" value="Trypsin_2"/>
    <property type="match status" value="1"/>
</dbReference>
<dbReference type="OrthoDB" id="9758917at2"/>
<keyword evidence="3" id="KW-0720">Serine protease</keyword>
<dbReference type="Pfam" id="PF17815">
    <property type="entry name" value="PDZ_3"/>
    <property type="match status" value="1"/>
</dbReference>
<dbReference type="EMBL" id="FNQP01000011">
    <property type="protein sequence ID" value="SEA66134.1"/>
    <property type="molecule type" value="Genomic_DNA"/>
</dbReference>
<dbReference type="InterPro" id="IPR009003">
    <property type="entry name" value="Peptidase_S1_PA"/>
</dbReference>
<accession>A0A1H4D099</accession>
<evidence type="ECO:0000256" key="1">
    <source>
        <dbReference type="ARBA" id="ARBA00022670"/>
    </source>
</evidence>
<name>A0A1H4D099_9GAMM</name>
<keyword evidence="4" id="KW-0732">Signal</keyword>
<feature type="domain" description="Protease Do-like PDZ" evidence="5">
    <location>
        <begin position="359"/>
        <end position="482"/>
    </location>
</feature>
<dbReference type="PANTHER" id="PTHR45980:SF9">
    <property type="entry name" value="PROTEASE DO-LIKE 10, MITOCHONDRIAL-RELATED"/>
    <property type="match status" value="1"/>
</dbReference>
<dbReference type="RefSeq" id="WP_093068406.1">
    <property type="nucleotide sequence ID" value="NZ_FNQP01000011.1"/>
</dbReference>
<reference evidence="6 7" key="1">
    <citation type="submission" date="2016-10" db="EMBL/GenBank/DDBJ databases">
        <authorList>
            <person name="de Groot N.N."/>
        </authorList>
    </citation>
    <scope>NUCLEOTIDE SEQUENCE [LARGE SCALE GENOMIC DNA]</scope>
    <source>
        <strain evidence="6 7">DSM 21228</strain>
    </source>
</reference>
<dbReference type="Proteomes" id="UP000199397">
    <property type="component" value="Unassembled WGS sequence"/>
</dbReference>
<evidence type="ECO:0000256" key="3">
    <source>
        <dbReference type="ARBA" id="ARBA00022825"/>
    </source>
</evidence>
<feature type="chain" id="PRO_5011719722" evidence="4">
    <location>
        <begin position="33"/>
        <end position="493"/>
    </location>
</feature>
<dbReference type="InterPro" id="IPR001940">
    <property type="entry name" value="Peptidase_S1C"/>
</dbReference>
<sequence length="493" mass="54429">MLNIKILRNKKRPFFYTLLILFGMVYPLTSPADAIATPDPAASVVEITVHTRQYDTASPWNTTSKSWIATGFIVEGKRILTTAQLVGNAVYISIRPHDSPKTFEAEVDSISHEVNLALLTLKDETFFDKHPPLPLGDLPKPEDKVSLYGYPVGGNKLSITTGIVSRIEYQTYTHSGLTFQAIQVDADIYSGSLGSPALVAGKVIGIVSEIAPEIAKTTTQNIGYLIPTARIKQLLEDLRDGTLDGIPELWVDYQFITNPTHKQYYRLTPDQNGILINQLCANSDAALLLLPGDVITAIDGKPITETNFIQTNGKQYSNFQSHIDLHQLNDIVSLDIIRSGKRINQNLELNKKSLAKNLKESSARYFIFGGFVFLASRKLPECVPATEEETGAPPIEADTVQIVQVLPAASNIGFHDVAPMTLSTVNGETFSSWTYFQSLVKDGSQKTIVLENETGYQVVINRQLAEKEHDALLEKYRIPTAKPDDPAEEEAEP</sequence>
<dbReference type="PRINTS" id="PR00834">
    <property type="entry name" value="PROTEASES2C"/>
</dbReference>
<protein>
    <submittedName>
        <fullName evidence="6">Serine protease, S1-C subfamily, contains C-terminal PDZ domain</fullName>
    </submittedName>
</protein>
<evidence type="ECO:0000313" key="6">
    <source>
        <dbReference type="EMBL" id="SEA66134.1"/>
    </source>
</evidence>
<dbReference type="AlphaFoldDB" id="A0A1H4D099"/>
<dbReference type="SUPFAM" id="SSF50494">
    <property type="entry name" value="Trypsin-like serine proteases"/>
    <property type="match status" value="1"/>
</dbReference>
<dbReference type="InterPro" id="IPR046449">
    <property type="entry name" value="DEGP_PDZ_sf"/>
</dbReference>
<organism evidence="6 7">
    <name type="scientific">Thiothrix caldifontis</name>
    <dbReference type="NCBI Taxonomy" id="525918"/>
    <lineage>
        <taxon>Bacteria</taxon>
        <taxon>Pseudomonadati</taxon>
        <taxon>Pseudomonadota</taxon>
        <taxon>Gammaproteobacteria</taxon>
        <taxon>Thiotrichales</taxon>
        <taxon>Thiotrichaceae</taxon>
        <taxon>Thiothrix</taxon>
    </lineage>
</organism>
<evidence type="ECO:0000256" key="2">
    <source>
        <dbReference type="ARBA" id="ARBA00022801"/>
    </source>
</evidence>
<evidence type="ECO:0000256" key="4">
    <source>
        <dbReference type="SAM" id="SignalP"/>
    </source>
</evidence>